<sequence length="215" mass="24541">MKLIRSGDIDTAFCKLHNWYPWIVQVDFLKFRVFAVNEYAAVCIIAFVYDIEEDVYNIEEEVFNSLSSFPFTIVTVLAKVPCDFPRAQDDKSSTCFLLHYRSLSNFSCYMQVGAVEEAVKYGRTELAKIFGLAGFADLVQDCVALLAYEKPQELSVGYLLEDSQREVIFFFFLNLIAQFRSFLSGSDFHFSNDFLTLSFCNGLSPILCLLGTLIF</sequence>
<proteinExistence type="predicted"/>
<dbReference type="EMBL" id="CM047743">
    <property type="protein sequence ID" value="KAJ0030778.1"/>
    <property type="molecule type" value="Genomic_DNA"/>
</dbReference>
<evidence type="ECO:0000313" key="1">
    <source>
        <dbReference type="EMBL" id="KAJ0030778.1"/>
    </source>
</evidence>
<name>A0ACC0Y9Q7_9ROSI</name>
<dbReference type="Proteomes" id="UP001163603">
    <property type="component" value="Chromosome 8"/>
</dbReference>
<comment type="caution">
    <text evidence="1">The sequence shown here is derived from an EMBL/GenBank/DDBJ whole genome shotgun (WGS) entry which is preliminary data.</text>
</comment>
<accession>A0ACC0Y9Q7</accession>
<reference evidence="2" key="1">
    <citation type="journal article" date="2023" name="G3 (Bethesda)">
        <title>Genome assembly and association tests identify interacting loci associated with vigor, precocity, and sex in interspecific pistachio rootstocks.</title>
        <authorList>
            <person name="Palmer W."/>
            <person name="Jacygrad E."/>
            <person name="Sagayaradj S."/>
            <person name="Cavanaugh K."/>
            <person name="Han R."/>
            <person name="Bertier L."/>
            <person name="Beede B."/>
            <person name="Kafkas S."/>
            <person name="Golino D."/>
            <person name="Preece J."/>
            <person name="Michelmore R."/>
        </authorList>
    </citation>
    <scope>NUCLEOTIDE SEQUENCE [LARGE SCALE GENOMIC DNA]</scope>
</reference>
<keyword evidence="2" id="KW-1185">Reference proteome</keyword>
<gene>
    <name evidence="1" type="ORF">Pint_13931</name>
</gene>
<organism evidence="1 2">
    <name type="scientific">Pistacia integerrima</name>
    <dbReference type="NCBI Taxonomy" id="434235"/>
    <lineage>
        <taxon>Eukaryota</taxon>
        <taxon>Viridiplantae</taxon>
        <taxon>Streptophyta</taxon>
        <taxon>Embryophyta</taxon>
        <taxon>Tracheophyta</taxon>
        <taxon>Spermatophyta</taxon>
        <taxon>Magnoliopsida</taxon>
        <taxon>eudicotyledons</taxon>
        <taxon>Gunneridae</taxon>
        <taxon>Pentapetalae</taxon>
        <taxon>rosids</taxon>
        <taxon>malvids</taxon>
        <taxon>Sapindales</taxon>
        <taxon>Anacardiaceae</taxon>
        <taxon>Pistacia</taxon>
    </lineage>
</organism>
<evidence type="ECO:0000313" key="2">
    <source>
        <dbReference type="Proteomes" id="UP001163603"/>
    </source>
</evidence>
<protein>
    <submittedName>
        <fullName evidence="1">Uncharacterized protein</fullName>
    </submittedName>
</protein>